<reference evidence="3" key="1">
    <citation type="journal article" date="2023" name="Science">
        <title>Genome structures resolve the early diversification of teleost fishes.</title>
        <authorList>
            <person name="Parey E."/>
            <person name="Louis A."/>
            <person name="Montfort J."/>
            <person name="Bouchez O."/>
            <person name="Roques C."/>
            <person name="Iampietro C."/>
            <person name="Lluch J."/>
            <person name="Castinel A."/>
            <person name="Donnadieu C."/>
            <person name="Desvignes T."/>
            <person name="Floi Bucao C."/>
            <person name="Jouanno E."/>
            <person name="Wen M."/>
            <person name="Mejri S."/>
            <person name="Dirks R."/>
            <person name="Jansen H."/>
            <person name="Henkel C."/>
            <person name="Chen W.J."/>
            <person name="Zahm M."/>
            <person name="Cabau C."/>
            <person name="Klopp C."/>
            <person name="Thompson A.W."/>
            <person name="Robinson-Rechavi M."/>
            <person name="Braasch I."/>
            <person name="Lecointre G."/>
            <person name="Bobe J."/>
            <person name="Postlethwait J.H."/>
            <person name="Berthelot C."/>
            <person name="Roest Crollius H."/>
            <person name="Guiguen Y."/>
        </authorList>
    </citation>
    <scope>NUCLEOTIDE SEQUENCE</scope>
    <source>
        <strain evidence="3">WJC10195</strain>
    </source>
</reference>
<comment type="caution">
    <text evidence="3">The sequence shown here is derived from an EMBL/GenBank/DDBJ whole genome shotgun (WGS) entry which is preliminary data.</text>
</comment>
<evidence type="ECO:0000313" key="4">
    <source>
        <dbReference type="Proteomes" id="UP001152622"/>
    </source>
</evidence>
<evidence type="ECO:0000313" key="3">
    <source>
        <dbReference type="EMBL" id="KAJ8339816.1"/>
    </source>
</evidence>
<feature type="compositionally biased region" description="Basic and acidic residues" evidence="2">
    <location>
        <begin position="1"/>
        <end position="12"/>
    </location>
</feature>
<dbReference type="InterPro" id="IPR033336">
    <property type="entry name" value="SAXO1/2"/>
</dbReference>
<comment type="similarity">
    <text evidence="1">Belongs to the FAM154 family.</text>
</comment>
<proteinExistence type="inferred from homology"/>
<feature type="compositionally biased region" description="Polar residues" evidence="2">
    <location>
        <begin position="14"/>
        <end position="27"/>
    </location>
</feature>
<evidence type="ECO:0000256" key="2">
    <source>
        <dbReference type="SAM" id="MobiDB-lite"/>
    </source>
</evidence>
<gene>
    <name evidence="3" type="ORF">SKAU_G00344490</name>
</gene>
<dbReference type="EMBL" id="JAINUF010000016">
    <property type="protein sequence ID" value="KAJ8339816.1"/>
    <property type="molecule type" value="Genomic_DNA"/>
</dbReference>
<feature type="compositionally biased region" description="Basic residues" evidence="2">
    <location>
        <begin position="272"/>
        <end position="285"/>
    </location>
</feature>
<dbReference type="AlphaFoldDB" id="A0A9Q1EJ73"/>
<keyword evidence="4" id="KW-1185">Reference proteome</keyword>
<dbReference type="PANTHER" id="PTHR31516">
    <property type="entry name" value="STABILIZER OF AXONEMAL MICROTUBULES 2"/>
    <property type="match status" value="1"/>
</dbReference>
<dbReference type="OrthoDB" id="10352456at2759"/>
<dbReference type="Proteomes" id="UP001152622">
    <property type="component" value="Chromosome 16"/>
</dbReference>
<feature type="region of interest" description="Disordered" evidence="2">
    <location>
        <begin position="1"/>
        <end position="71"/>
    </location>
</feature>
<feature type="region of interest" description="Disordered" evidence="2">
    <location>
        <begin position="221"/>
        <end position="285"/>
    </location>
</feature>
<evidence type="ECO:0000256" key="1">
    <source>
        <dbReference type="ARBA" id="ARBA00008738"/>
    </source>
</evidence>
<sequence length="285" mass="32579">MIVKSVKEEEVRAANQQNRKPLRTSDNLKPDPVNSCKHTATPNQRKVPRKPGSSWLGTQDNGGVQVEVPPFPPAREKNVSEYQENYQAWPALPVRRRRPVDCLRLTGHIDLLTNYADVYKGVKGEVAKLARHQVTVGTDACPFTTFTEYQDTYRAWSVLPVRSRKPVEYRARGGVEFVTNYAQEYKAWKSQRRLPIIQLEQTAMPVGPFENVTSYRHEFAAKRLPGSSRPKGGETQLLVKRRQLSRSVSAKESRESRSTDPQRQSRSVGAGNRRKDRQLLRNRKD</sequence>
<dbReference type="GO" id="GO:0005856">
    <property type="term" value="C:cytoskeleton"/>
    <property type="evidence" value="ECO:0007669"/>
    <property type="project" value="TreeGrafter"/>
</dbReference>
<dbReference type="PANTHER" id="PTHR31516:SF17">
    <property type="entry name" value="STABILIZER OF AXONEMAL MICROTUBULES 2"/>
    <property type="match status" value="1"/>
</dbReference>
<protein>
    <submittedName>
        <fullName evidence="3">Uncharacterized protein</fullName>
    </submittedName>
</protein>
<dbReference type="GO" id="GO:0008017">
    <property type="term" value="F:microtubule binding"/>
    <property type="evidence" value="ECO:0007669"/>
    <property type="project" value="InterPro"/>
</dbReference>
<organism evidence="3 4">
    <name type="scientific">Synaphobranchus kaupii</name>
    <name type="common">Kaup's arrowtooth eel</name>
    <dbReference type="NCBI Taxonomy" id="118154"/>
    <lineage>
        <taxon>Eukaryota</taxon>
        <taxon>Metazoa</taxon>
        <taxon>Chordata</taxon>
        <taxon>Craniata</taxon>
        <taxon>Vertebrata</taxon>
        <taxon>Euteleostomi</taxon>
        <taxon>Actinopterygii</taxon>
        <taxon>Neopterygii</taxon>
        <taxon>Teleostei</taxon>
        <taxon>Anguilliformes</taxon>
        <taxon>Synaphobranchidae</taxon>
        <taxon>Synaphobranchus</taxon>
    </lineage>
</organism>
<name>A0A9Q1EJ73_SYNKA</name>
<accession>A0A9Q1EJ73</accession>
<feature type="compositionally biased region" description="Basic and acidic residues" evidence="2">
    <location>
        <begin position="249"/>
        <end position="260"/>
    </location>
</feature>